<keyword evidence="1" id="KW-0808">Transferase</keyword>
<gene>
    <name evidence="1" type="ORF">pVPH1_0129</name>
</gene>
<proteinExistence type="predicted"/>
<geneLocation type="plasmid" evidence="1">
    <name>pVPH1</name>
</geneLocation>
<keyword evidence="1" id="KW-0418">Kinase</keyword>
<dbReference type="AlphaFoldDB" id="A0A0C5HCY4"/>
<dbReference type="GO" id="GO:0016301">
    <property type="term" value="F:kinase activity"/>
    <property type="evidence" value="ECO:0007669"/>
    <property type="project" value="UniProtKB-KW"/>
</dbReference>
<organism evidence="1">
    <name type="scientific">Vibrio parahaemolyticus</name>
    <dbReference type="NCBI Taxonomy" id="670"/>
    <lineage>
        <taxon>Bacteria</taxon>
        <taxon>Pseudomonadati</taxon>
        <taxon>Pseudomonadota</taxon>
        <taxon>Gammaproteobacteria</taxon>
        <taxon>Vibrionales</taxon>
        <taxon>Vibrionaceae</taxon>
        <taxon>Vibrio</taxon>
    </lineage>
</organism>
<keyword evidence="1" id="KW-0614">Plasmid</keyword>
<reference evidence="1" key="1">
    <citation type="journal article" date="2015" name="Antimicrob. Agents Chemother.">
        <title>Complete nucleotide sequence of a conjugative plasmid carrying bla(PER-1).</title>
        <authorList>
            <person name="Li R."/>
            <person name="Wong M.H."/>
            <person name="Zhou Y."/>
            <person name="Chan E.W."/>
            <person name="Chen S."/>
        </authorList>
    </citation>
    <scope>NUCLEOTIDE SEQUENCE</scope>
    <source>
        <strain evidence="1">V36</strain>
        <plasmid evidence="1">pVPH1</plasmid>
    </source>
</reference>
<sequence length="89" mass="10475">MPWKAVGWEYRSMNNNDFKLVQRNTDEWDKMWNELAQHPLNNGDAVCEESVTGECWQYMGTQGGKHNFRHRCHPKTGCRQYLDIDAVTV</sequence>
<accession>A0A0C5HCY4</accession>
<evidence type="ECO:0000313" key="1">
    <source>
        <dbReference type="EMBL" id="AJP18301.1"/>
    </source>
</evidence>
<protein>
    <submittedName>
        <fullName evidence="1">4-diphosphocytidyl-2C-methyl-D-erythritol kinase</fullName>
    </submittedName>
</protein>
<name>A0A0C5HCY4_VIBPH</name>
<dbReference type="EMBL" id="KP688397">
    <property type="protein sequence ID" value="AJP18301.1"/>
    <property type="molecule type" value="Genomic_DNA"/>
</dbReference>